<dbReference type="InterPro" id="IPR056490">
    <property type="entry name" value="Rcc01698_C"/>
</dbReference>
<feature type="domain" description="Rcc01698-like C-terminal" evidence="3">
    <location>
        <begin position="1050"/>
        <end position="1150"/>
    </location>
</feature>
<dbReference type="InterPro" id="IPR017853">
    <property type="entry name" value="GH"/>
</dbReference>
<dbReference type="RefSeq" id="WP_306734381.1">
    <property type="nucleotide sequence ID" value="NZ_JANHAX010000001.1"/>
</dbReference>
<evidence type="ECO:0000313" key="4">
    <source>
        <dbReference type="EMBL" id="MDQ2089132.1"/>
    </source>
</evidence>
<feature type="domain" description="Tip attachment protein J" evidence="2">
    <location>
        <begin position="799"/>
        <end position="959"/>
    </location>
</feature>
<organism evidence="4 5">
    <name type="scientific">Marimonas arenosa</name>
    <dbReference type="NCBI Taxonomy" id="1795305"/>
    <lineage>
        <taxon>Bacteria</taxon>
        <taxon>Pseudomonadati</taxon>
        <taxon>Pseudomonadota</taxon>
        <taxon>Alphaproteobacteria</taxon>
        <taxon>Rhodobacterales</taxon>
        <taxon>Paracoccaceae</taxon>
        <taxon>Marimonas</taxon>
    </lineage>
</organism>
<name>A0AAE3WC94_9RHOB</name>
<evidence type="ECO:0000259" key="3">
    <source>
        <dbReference type="Pfam" id="PF23666"/>
    </source>
</evidence>
<proteinExistence type="predicted"/>
<protein>
    <submittedName>
        <fullName evidence="4">Glycoside hydrolase/phage tail family protein</fullName>
    </submittedName>
</protein>
<reference evidence="4" key="1">
    <citation type="submission" date="2022-07" db="EMBL/GenBank/DDBJ databases">
        <authorList>
            <person name="Otstavnykh N."/>
            <person name="Isaeva M."/>
            <person name="Bystritskaya E."/>
        </authorList>
    </citation>
    <scope>NUCLEOTIDE SEQUENCE</scope>
    <source>
        <strain evidence="4">KCTC 52189</strain>
    </source>
</reference>
<keyword evidence="4" id="KW-0378">Hydrolase</keyword>
<dbReference type="InterPro" id="IPR025195">
    <property type="entry name" value="GTA_TIM_dom"/>
</dbReference>
<accession>A0AAE3WC94</accession>
<dbReference type="Proteomes" id="UP001226762">
    <property type="component" value="Unassembled WGS sequence"/>
</dbReference>
<dbReference type="InterPro" id="IPR032876">
    <property type="entry name" value="J_dom"/>
</dbReference>
<dbReference type="EMBL" id="JANHAX010000001">
    <property type="protein sequence ID" value="MDQ2089132.1"/>
    <property type="molecule type" value="Genomic_DNA"/>
</dbReference>
<evidence type="ECO:0000313" key="5">
    <source>
        <dbReference type="Proteomes" id="UP001226762"/>
    </source>
</evidence>
<evidence type="ECO:0000259" key="1">
    <source>
        <dbReference type="Pfam" id="PF13547"/>
    </source>
</evidence>
<dbReference type="Pfam" id="PF13547">
    <property type="entry name" value="GTA_TIM"/>
    <property type="match status" value="1"/>
</dbReference>
<gene>
    <name evidence="4" type="ORF">NO357_04365</name>
</gene>
<feature type="domain" description="GTA TIM-barrel-like" evidence="1">
    <location>
        <begin position="444"/>
        <end position="738"/>
    </location>
</feature>
<dbReference type="CDD" id="cd19607">
    <property type="entry name" value="GTA_TIM-barrel-like"/>
    <property type="match status" value="1"/>
</dbReference>
<dbReference type="Pfam" id="PF23666">
    <property type="entry name" value="Rcc01698_C"/>
    <property type="match status" value="1"/>
</dbReference>
<dbReference type="Gene3D" id="3.20.20.80">
    <property type="entry name" value="Glycosidases"/>
    <property type="match status" value="1"/>
</dbReference>
<sequence>MATILLSAAGAAIGGSIGGTVLGLSSVAIGRFVGASIGRAIDQRIMGAGSDVVETGRVERFRLTGAGEGDPVAQVYGRMQVAGHVIWATQFAESVNVSGGGKGGPPKPKTRSYSYSVSLAIALCDGEISSVGRVWADGVEISKDDLNMVVYRGTRDQLPDPKMEAVEGAGQVPAYRGTAYVVFEDLQLERFGNRVPQFAFEVTRPSQPDLFDAEDNLAHGVRGVALLPGSGEYALATTPVGYSQGIGKTEMANINTPASKPDFLVSLERMRDELPNCRSTSLIVSWFGDDLRCGECTIKPKVDQTEFDGAEMPWHVSGLARTAAEVVAQDGEGRPVYGGTPADAAVIQAIAALREAGQDVMYYPFILMDQVTGNTLPDPYSDEDSQPVLPWRGRITLSEAPGRDGSPDGTSGADAEVAAFFGTATAADFAVSGDTVSYDGPSEWGYRRFILNQAALCAAAGGVEAFCIGSEMRGLTQIRGQSGFPAVNQLMTLAAECRTILGAGVKIGYAADWSEYFGYVTPEGDRYFHLDPLWADGNIDFVGIDNYMPLSDWRDEVDHLDLDRAETIHDLDYLMGNVAGGEGYDWYYHSPEARAAQIRTPITDGALGEPWIWRYKDILNWWRNSHHERIDGVRQATPTAWEPESKPIWFTEFGCAAIDKGTNQPNKFLDPKSSESALPYFSNGQRDEFIQMQYLRAMFRHWAQPENNPTSSVYGAPMVDMGRAHVWAWDARPYPFFPGNAALWTDATNYARGHWITGRASARALASVVEEICLAAGLADVDVTRLRGVVRGYAVAEVDDARAALQPLMLRYGFDAVERDGAVTFVMRDGIADATQEVATLAVHDDIEGDVERLRASEAELVGRVRLRFVQADGSFEVLSEEAVLPDEATHAVATSEIPVALTRGEGRQTVERWLSEARVGRDTARFALPPSRLDLGPGDVVLLKDESRNDLMRIDRIEIGGSQIVEAVRIEPETYRAVDMTEDAVSLGEFVPPVPVFPLFLDLPLMTGDEVPHAPHIAVTSEPWPGSVALYSSSTDSGYELDRLIAGRSTVGVTKSDLGRAGPGLYDRGEGLVVELTSGTLSSVEDAAFLGGANLAAIGDGTPGGWELLQFRDAELVGENTWLLNHRLRGQLGSDAWTPALWPAGSMFVLLDGIPEQIDLKDGQRNIARHYRVGPARRAYEDPSYRHEVLAFQGIGLRPLSPCHLSARDIGGGLLKVNWIRRTRIGGDAWDRADVPLGEESETYVVRVVSNGGVVRETELGTATWLYSQESRAADGLAGPYEIQVAQVSALYGPGAYSSLAMMA</sequence>
<dbReference type="Pfam" id="PF13550">
    <property type="entry name" value="Phage-tail_3"/>
    <property type="match status" value="1"/>
</dbReference>
<keyword evidence="5" id="KW-1185">Reference proteome</keyword>
<comment type="caution">
    <text evidence="4">The sequence shown here is derived from an EMBL/GenBank/DDBJ whole genome shotgun (WGS) entry which is preliminary data.</text>
</comment>
<dbReference type="GO" id="GO:0016787">
    <property type="term" value="F:hydrolase activity"/>
    <property type="evidence" value="ECO:0007669"/>
    <property type="project" value="UniProtKB-KW"/>
</dbReference>
<evidence type="ECO:0000259" key="2">
    <source>
        <dbReference type="Pfam" id="PF13550"/>
    </source>
</evidence>
<dbReference type="SUPFAM" id="SSF51445">
    <property type="entry name" value="(Trans)glycosidases"/>
    <property type="match status" value="1"/>
</dbReference>
<reference evidence="4" key="2">
    <citation type="submission" date="2023-02" db="EMBL/GenBank/DDBJ databases">
        <title>'Rhodoalgimonas zhirmunskyi' gen. nov., isolated from a red alga.</title>
        <authorList>
            <person name="Nedashkovskaya O.I."/>
            <person name="Otstavnykh N.Y."/>
            <person name="Bystritskaya E.P."/>
            <person name="Balabanova L.A."/>
            <person name="Isaeva M.P."/>
        </authorList>
    </citation>
    <scope>NUCLEOTIDE SEQUENCE</scope>
    <source>
        <strain evidence="4">KCTC 52189</strain>
    </source>
</reference>